<evidence type="ECO:0000256" key="5">
    <source>
        <dbReference type="ARBA" id="ARBA00023136"/>
    </source>
</evidence>
<feature type="domain" description="Calponin-homology (CH)" evidence="7">
    <location>
        <begin position="1"/>
        <end position="96"/>
    </location>
</feature>
<dbReference type="GO" id="GO:0016020">
    <property type="term" value="C:membrane"/>
    <property type="evidence" value="ECO:0007669"/>
    <property type="project" value="UniProtKB-SubCell"/>
</dbReference>
<evidence type="ECO:0000256" key="1">
    <source>
        <dbReference type="ARBA" id="ARBA00004370"/>
    </source>
</evidence>
<evidence type="ECO:0000313" key="8">
    <source>
        <dbReference type="EMBL" id="KAL3315789.1"/>
    </source>
</evidence>
<evidence type="ECO:0000256" key="6">
    <source>
        <dbReference type="SAM" id="MobiDB-lite"/>
    </source>
</evidence>
<comment type="caution">
    <text evidence="8">The sequence shown here is derived from an EMBL/GenBank/DDBJ whole genome shotgun (WGS) entry which is preliminary data.</text>
</comment>
<dbReference type="SMART" id="SM00033">
    <property type="entry name" value="CH"/>
    <property type="match status" value="1"/>
</dbReference>
<accession>A0ABD2Q8A2</accession>
<keyword evidence="3" id="KW-0677">Repeat</keyword>
<evidence type="ECO:0000256" key="2">
    <source>
        <dbReference type="ARBA" id="ARBA00022692"/>
    </source>
</evidence>
<proteinExistence type="predicted"/>
<dbReference type="EMBL" id="JBJKFK010000664">
    <property type="protein sequence ID" value="KAL3315789.1"/>
    <property type="molecule type" value="Genomic_DNA"/>
</dbReference>
<evidence type="ECO:0000313" key="9">
    <source>
        <dbReference type="Proteomes" id="UP001626550"/>
    </source>
</evidence>
<dbReference type="PANTHER" id="PTHR47535">
    <property type="entry name" value="MUSCLE-SPECIFIC PROTEIN 300 KDA, ISOFORM G"/>
    <property type="match status" value="1"/>
</dbReference>
<dbReference type="Proteomes" id="UP001626550">
    <property type="component" value="Unassembled WGS sequence"/>
</dbReference>
<feature type="region of interest" description="Disordered" evidence="6">
    <location>
        <begin position="98"/>
        <end position="129"/>
    </location>
</feature>
<dbReference type="AlphaFoldDB" id="A0ABD2Q8A2"/>
<dbReference type="PROSITE" id="PS50021">
    <property type="entry name" value="CH"/>
    <property type="match status" value="1"/>
</dbReference>
<keyword evidence="4" id="KW-1133">Transmembrane helix</keyword>
<comment type="subcellular location">
    <subcellularLocation>
        <location evidence="1">Membrane</location>
    </subcellularLocation>
</comment>
<evidence type="ECO:0000256" key="3">
    <source>
        <dbReference type="ARBA" id="ARBA00022737"/>
    </source>
</evidence>
<keyword evidence="9" id="KW-1185">Reference proteome</keyword>
<dbReference type="InterPro" id="IPR001715">
    <property type="entry name" value="CH_dom"/>
</dbReference>
<sequence>NAQTEEVKDFGAGWKNGRRFALILHSLDPNLINPRNYPASCSQDTNSVKESLKTLFEIAERELHIPQLVEPQDLDIEKPDERSIMTYLAQFYKKFPNGKPKIESDDRLSSNPNEDEDEGIGDLQVTSKVDPKMVMSEHTPPLHRRQIGMSNTMPVGISNEELQLILEATGDTLDSTLGSTLLTQSLPVGGFNISANTSPSGRVTSPYRTGKAKSYAGIKLGRVAKHVSRARAMARIKITGETEQEKIRHNVTIIKAQSTTVIDLCCLPVSLCPLKCLVWSGKLLTISD</sequence>
<dbReference type="SUPFAM" id="SSF47576">
    <property type="entry name" value="Calponin-homology domain, CH-domain"/>
    <property type="match status" value="1"/>
</dbReference>
<keyword evidence="2" id="KW-0812">Transmembrane</keyword>
<protein>
    <recommendedName>
        <fullName evidence="7">Calponin-homology (CH) domain-containing protein</fullName>
    </recommendedName>
</protein>
<reference evidence="8 9" key="1">
    <citation type="submission" date="2024-11" db="EMBL/GenBank/DDBJ databases">
        <title>Adaptive evolution of stress response genes in parasites aligns with host niche diversity.</title>
        <authorList>
            <person name="Hahn C."/>
            <person name="Resl P."/>
        </authorList>
    </citation>
    <scope>NUCLEOTIDE SEQUENCE [LARGE SCALE GENOMIC DNA]</scope>
    <source>
        <strain evidence="8">EGGRZ-B1_66</strain>
        <tissue evidence="8">Body</tissue>
    </source>
</reference>
<name>A0ABD2Q8A2_9PLAT</name>
<dbReference type="InterPro" id="IPR036872">
    <property type="entry name" value="CH_dom_sf"/>
</dbReference>
<feature type="non-terminal residue" evidence="8">
    <location>
        <position position="1"/>
    </location>
</feature>
<keyword evidence="5" id="KW-0472">Membrane</keyword>
<dbReference type="InterPro" id="IPR052403">
    <property type="entry name" value="LINC-complex_assoc"/>
</dbReference>
<dbReference type="Pfam" id="PF00307">
    <property type="entry name" value="CH"/>
    <property type="match status" value="1"/>
</dbReference>
<evidence type="ECO:0000256" key="4">
    <source>
        <dbReference type="ARBA" id="ARBA00022989"/>
    </source>
</evidence>
<organism evidence="8 9">
    <name type="scientific">Cichlidogyrus casuarinus</name>
    <dbReference type="NCBI Taxonomy" id="1844966"/>
    <lineage>
        <taxon>Eukaryota</taxon>
        <taxon>Metazoa</taxon>
        <taxon>Spiralia</taxon>
        <taxon>Lophotrochozoa</taxon>
        <taxon>Platyhelminthes</taxon>
        <taxon>Monogenea</taxon>
        <taxon>Monopisthocotylea</taxon>
        <taxon>Dactylogyridea</taxon>
        <taxon>Ancyrocephalidae</taxon>
        <taxon>Cichlidogyrus</taxon>
    </lineage>
</organism>
<gene>
    <name evidence="8" type="ORF">Ciccas_005568</name>
</gene>
<dbReference type="PANTHER" id="PTHR47535:SF1">
    <property type="entry name" value="NESPRIN-1"/>
    <property type="match status" value="1"/>
</dbReference>
<evidence type="ECO:0000259" key="7">
    <source>
        <dbReference type="PROSITE" id="PS50021"/>
    </source>
</evidence>
<dbReference type="Gene3D" id="1.10.418.10">
    <property type="entry name" value="Calponin-like domain"/>
    <property type="match status" value="1"/>
</dbReference>